<comment type="caution">
    <text evidence="1">The sequence shown here is derived from an EMBL/GenBank/DDBJ whole genome shotgun (WGS) entry which is preliminary data.</text>
</comment>
<name>A0A415QGK1_9BACT</name>
<dbReference type="PROSITE" id="PS51257">
    <property type="entry name" value="PROKAR_LIPOPROTEIN"/>
    <property type="match status" value="1"/>
</dbReference>
<evidence type="ECO:0000313" key="2">
    <source>
        <dbReference type="Proteomes" id="UP000286038"/>
    </source>
</evidence>
<dbReference type="AlphaFoldDB" id="A0A415QGK1"/>
<dbReference type="EMBL" id="QRPV01000014">
    <property type="protein sequence ID" value="RHM42146.1"/>
    <property type="molecule type" value="Genomic_DNA"/>
</dbReference>
<dbReference type="RefSeq" id="WP_118450339.1">
    <property type="nucleotide sequence ID" value="NZ_CABJDM010000014.1"/>
</dbReference>
<accession>A0A415QGK1</accession>
<proteinExistence type="predicted"/>
<sequence>MKKVACVIIFWLTASLLIGGCSRDVKEDAGEEVMVNLNISVALSDVAQSMTRSVEEDAMAKGDHEKMQKLRVIVVRENDVVEKNDFIGPLSPTMVNDRVSGKFEVVGREWKRIYLFVNEDNEQIKVGQGDRNDALILASFLDNIKVGEVFPTEEVTNLVVRVDVPSGQLVGALPMSECHQVYVPKTDSECKLFVTRAAVKFTFRITNRGSVEKKLTGLAIKNMADKEYYLPRNAKYESENIEGKEYLTIKSFDVPSFVEEYDYNDDLEITLPAMKEGDTPTPIELSPIYLLEGKREGKYSVGITVNGVYLEGELDNLPDKLPRNTHVVVYITITDKELEFEVNVEPYREVELKPGFGL</sequence>
<reference evidence="1 2" key="1">
    <citation type="submission" date="2018-08" db="EMBL/GenBank/DDBJ databases">
        <title>A genome reference for cultivated species of the human gut microbiota.</title>
        <authorList>
            <person name="Zou Y."/>
            <person name="Xue W."/>
            <person name="Luo G."/>
        </authorList>
    </citation>
    <scope>NUCLEOTIDE SEQUENCE [LARGE SCALE GENOMIC DNA]</scope>
    <source>
        <strain evidence="1 2">AF34-33</strain>
    </source>
</reference>
<organism evidence="1 2">
    <name type="scientific">Butyricimonas virosa</name>
    <dbReference type="NCBI Taxonomy" id="544645"/>
    <lineage>
        <taxon>Bacteria</taxon>
        <taxon>Pseudomonadati</taxon>
        <taxon>Bacteroidota</taxon>
        <taxon>Bacteroidia</taxon>
        <taxon>Bacteroidales</taxon>
        <taxon>Odoribacteraceae</taxon>
        <taxon>Butyricimonas</taxon>
    </lineage>
</organism>
<protein>
    <submittedName>
        <fullName evidence="1">Uncharacterized protein</fullName>
    </submittedName>
</protein>
<evidence type="ECO:0000313" key="1">
    <source>
        <dbReference type="EMBL" id="RHM42146.1"/>
    </source>
</evidence>
<dbReference type="Proteomes" id="UP000286038">
    <property type="component" value="Unassembled WGS sequence"/>
</dbReference>
<gene>
    <name evidence="1" type="ORF">DWZ68_11815</name>
</gene>